<dbReference type="PANTHER" id="PTHR47332">
    <property type="entry name" value="SET DOMAIN-CONTAINING PROTEIN 5"/>
    <property type="match status" value="1"/>
</dbReference>
<dbReference type="Proteomes" id="UP000315700">
    <property type="component" value="Chromosome"/>
</dbReference>
<organism evidence="2 3">
    <name type="scientific">Caulifigura coniformis</name>
    <dbReference type="NCBI Taxonomy" id="2527983"/>
    <lineage>
        <taxon>Bacteria</taxon>
        <taxon>Pseudomonadati</taxon>
        <taxon>Planctomycetota</taxon>
        <taxon>Planctomycetia</taxon>
        <taxon>Planctomycetales</taxon>
        <taxon>Planctomycetaceae</taxon>
        <taxon>Caulifigura</taxon>
    </lineage>
</organism>
<dbReference type="AlphaFoldDB" id="A0A517SFA3"/>
<dbReference type="InterPro" id="IPR053185">
    <property type="entry name" value="SET_domain_protein"/>
</dbReference>
<dbReference type="CDD" id="cd10540">
    <property type="entry name" value="SET_SpSet7-like"/>
    <property type="match status" value="1"/>
</dbReference>
<dbReference type="PROSITE" id="PS50280">
    <property type="entry name" value="SET"/>
    <property type="match status" value="1"/>
</dbReference>
<evidence type="ECO:0000313" key="2">
    <source>
        <dbReference type="EMBL" id="QDT54813.1"/>
    </source>
</evidence>
<dbReference type="Gene3D" id="2.170.270.10">
    <property type="entry name" value="SET domain"/>
    <property type="match status" value="1"/>
</dbReference>
<dbReference type="Pfam" id="PF00856">
    <property type="entry name" value="SET"/>
    <property type="match status" value="1"/>
</dbReference>
<evidence type="ECO:0000313" key="3">
    <source>
        <dbReference type="Proteomes" id="UP000315700"/>
    </source>
</evidence>
<dbReference type="SMART" id="SM00317">
    <property type="entry name" value="SET"/>
    <property type="match status" value="1"/>
</dbReference>
<accession>A0A517SFA3</accession>
<sequence length="248" mass="27201">MDAIYTACVDRLTKGLVLTITSRQDCGDFAFKAASLPDQSGPFNTGCALRAGSFDRAGSGGRLPRLADRVEITNDISRRSTQVKLNHSDLLEVRKSPGKGRGVFARKDIKKGTTFETVPLIVFDNDECEGAKMATYVFEWTKKTSAIALGYGSLYNHSYEPNARYYDGKHETKEFMAIRDIKAGEEITVNYNGNPKKKDKVDFAVIENSNGHVANGKPQATRKVKRAVPVKNANGKATATRKSRSAAK</sequence>
<dbReference type="EMBL" id="CP036271">
    <property type="protein sequence ID" value="QDT54813.1"/>
    <property type="molecule type" value="Genomic_DNA"/>
</dbReference>
<proteinExistence type="predicted"/>
<dbReference type="InterPro" id="IPR046341">
    <property type="entry name" value="SET_dom_sf"/>
</dbReference>
<keyword evidence="3" id="KW-1185">Reference proteome</keyword>
<dbReference type="InParanoid" id="A0A517SFA3"/>
<dbReference type="PANTHER" id="PTHR47332:SF4">
    <property type="entry name" value="SET DOMAIN-CONTAINING PROTEIN 5"/>
    <property type="match status" value="1"/>
</dbReference>
<dbReference type="KEGG" id="ccos:Pan44_28510"/>
<feature type="domain" description="SET" evidence="1">
    <location>
        <begin position="89"/>
        <end position="192"/>
    </location>
</feature>
<evidence type="ECO:0000259" key="1">
    <source>
        <dbReference type="PROSITE" id="PS50280"/>
    </source>
</evidence>
<dbReference type="InterPro" id="IPR001214">
    <property type="entry name" value="SET_dom"/>
</dbReference>
<reference evidence="2 3" key="1">
    <citation type="submission" date="2019-02" db="EMBL/GenBank/DDBJ databases">
        <title>Deep-cultivation of Planctomycetes and their phenomic and genomic characterization uncovers novel biology.</title>
        <authorList>
            <person name="Wiegand S."/>
            <person name="Jogler M."/>
            <person name="Boedeker C."/>
            <person name="Pinto D."/>
            <person name="Vollmers J."/>
            <person name="Rivas-Marin E."/>
            <person name="Kohn T."/>
            <person name="Peeters S.H."/>
            <person name="Heuer A."/>
            <person name="Rast P."/>
            <person name="Oberbeckmann S."/>
            <person name="Bunk B."/>
            <person name="Jeske O."/>
            <person name="Meyerdierks A."/>
            <person name="Storesund J.E."/>
            <person name="Kallscheuer N."/>
            <person name="Luecker S."/>
            <person name="Lage O.M."/>
            <person name="Pohl T."/>
            <person name="Merkel B.J."/>
            <person name="Hornburger P."/>
            <person name="Mueller R.-W."/>
            <person name="Bruemmer F."/>
            <person name="Labrenz M."/>
            <person name="Spormann A.M."/>
            <person name="Op den Camp H."/>
            <person name="Overmann J."/>
            <person name="Amann R."/>
            <person name="Jetten M.S.M."/>
            <person name="Mascher T."/>
            <person name="Medema M.H."/>
            <person name="Devos D.P."/>
            <person name="Kaster A.-K."/>
            <person name="Ovreas L."/>
            <person name="Rohde M."/>
            <person name="Galperin M.Y."/>
            <person name="Jogler C."/>
        </authorList>
    </citation>
    <scope>NUCLEOTIDE SEQUENCE [LARGE SCALE GENOMIC DNA]</scope>
    <source>
        <strain evidence="2 3">Pan44</strain>
    </source>
</reference>
<name>A0A517SFA3_9PLAN</name>
<gene>
    <name evidence="2" type="ORF">Pan44_28510</name>
</gene>
<protein>
    <submittedName>
        <fullName evidence="2">SET domain protein</fullName>
    </submittedName>
</protein>
<dbReference type="SUPFAM" id="SSF82199">
    <property type="entry name" value="SET domain"/>
    <property type="match status" value="1"/>
</dbReference>